<dbReference type="PANTHER" id="PTHR19441:SF95">
    <property type="entry name" value="PERLWAPIN ISOFORM X1"/>
    <property type="match status" value="1"/>
</dbReference>
<dbReference type="PROSITE" id="PS51390">
    <property type="entry name" value="WAP"/>
    <property type="match status" value="2"/>
</dbReference>
<proteinExistence type="predicted"/>
<comment type="caution">
    <text evidence="3">The sequence shown here is derived from an EMBL/GenBank/DDBJ whole genome shotgun (WGS) entry which is preliminary data.</text>
</comment>
<dbReference type="InterPro" id="IPR050514">
    <property type="entry name" value="WAP_four-disulfide_core"/>
</dbReference>
<feature type="chain" id="PRO_5045233425" description="WAP domain-containing protein" evidence="1">
    <location>
        <begin position="22"/>
        <end position="210"/>
    </location>
</feature>
<evidence type="ECO:0000256" key="1">
    <source>
        <dbReference type="SAM" id="SignalP"/>
    </source>
</evidence>
<dbReference type="SMART" id="SM00217">
    <property type="entry name" value="WAP"/>
    <property type="match status" value="2"/>
</dbReference>
<evidence type="ECO:0000313" key="3">
    <source>
        <dbReference type="EMBL" id="CAJ0961571.1"/>
    </source>
</evidence>
<dbReference type="PRINTS" id="PR00003">
    <property type="entry name" value="4DISULPHCORE"/>
</dbReference>
<name>A0ABN9M857_9NEOB</name>
<gene>
    <name evidence="3" type="ORF">RIMI_LOCUS17808482</name>
</gene>
<organism evidence="3 4">
    <name type="scientific">Ranitomeya imitator</name>
    <name type="common">mimic poison frog</name>
    <dbReference type="NCBI Taxonomy" id="111125"/>
    <lineage>
        <taxon>Eukaryota</taxon>
        <taxon>Metazoa</taxon>
        <taxon>Chordata</taxon>
        <taxon>Craniata</taxon>
        <taxon>Vertebrata</taxon>
        <taxon>Euteleostomi</taxon>
        <taxon>Amphibia</taxon>
        <taxon>Batrachia</taxon>
        <taxon>Anura</taxon>
        <taxon>Neobatrachia</taxon>
        <taxon>Hyloidea</taxon>
        <taxon>Dendrobatidae</taxon>
        <taxon>Dendrobatinae</taxon>
        <taxon>Ranitomeya</taxon>
    </lineage>
</organism>
<feature type="domain" description="WAP" evidence="2">
    <location>
        <begin position="37"/>
        <end position="87"/>
    </location>
</feature>
<keyword evidence="1" id="KW-0732">Signal</keyword>
<feature type="domain" description="WAP" evidence="2">
    <location>
        <begin position="133"/>
        <end position="179"/>
    </location>
</feature>
<reference evidence="3" key="1">
    <citation type="submission" date="2023-07" db="EMBL/GenBank/DDBJ databases">
        <authorList>
            <person name="Stuckert A."/>
        </authorList>
    </citation>
    <scope>NUCLEOTIDE SEQUENCE</scope>
</reference>
<dbReference type="InterPro" id="IPR008197">
    <property type="entry name" value="WAP_dom"/>
</dbReference>
<evidence type="ECO:0000313" key="4">
    <source>
        <dbReference type="Proteomes" id="UP001176940"/>
    </source>
</evidence>
<evidence type="ECO:0000259" key="2">
    <source>
        <dbReference type="PROSITE" id="PS51390"/>
    </source>
</evidence>
<keyword evidence="4" id="KW-1185">Reference proteome</keyword>
<dbReference type="EMBL" id="CAUEEQ010052849">
    <property type="protein sequence ID" value="CAJ0961571.1"/>
    <property type="molecule type" value="Genomic_DNA"/>
</dbReference>
<feature type="signal peptide" evidence="1">
    <location>
        <begin position="1"/>
        <end position="21"/>
    </location>
</feature>
<accession>A0ABN9M857</accession>
<dbReference type="SUPFAM" id="SSF57256">
    <property type="entry name" value="Elafin-like"/>
    <property type="match status" value="2"/>
</dbReference>
<dbReference type="Gene3D" id="4.10.75.10">
    <property type="entry name" value="Elafin-like"/>
    <property type="match status" value="2"/>
</dbReference>
<dbReference type="PANTHER" id="PTHR19441">
    <property type="entry name" value="WHEY ACDIC PROTEIN WAP"/>
    <property type="match status" value="1"/>
</dbReference>
<dbReference type="InterPro" id="IPR036645">
    <property type="entry name" value="Elafin-like_sf"/>
</dbReference>
<dbReference type="Proteomes" id="UP001176940">
    <property type="component" value="Unassembled WGS sequence"/>
</dbReference>
<sequence>MKITHVSVLLLLLPLSTLVISASVKIDDYGLYNNIIFNTKPGSCPPQRYYIKSEHEVYHRLCIRDTECPGDFKCCLDNGHTICKPPAKGTGFCPQEEISNCAVKERAFCDAASCLDGYKCCPKICRTECQKALTERPGGCPTSAPCVFESESNACSSDYDCSPLFKCCAICGNRCVKALNKFSTLTQKCQHSRKTDKASDILLYPSQQYN</sequence>
<protein>
    <recommendedName>
        <fullName evidence="2">WAP domain-containing protein</fullName>
    </recommendedName>
</protein>
<dbReference type="Pfam" id="PF00095">
    <property type="entry name" value="WAP"/>
    <property type="match status" value="2"/>
</dbReference>